<dbReference type="KEGG" id="sus:Acid_4665"/>
<feature type="signal peptide" evidence="1">
    <location>
        <begin position="1"/>
        <end position="23"/>
    </location>
</feature>
<reference evidence="2" key="1">
    <citation type="submission" date="2006-10" db="EMBL/GenBank/DDBJ databases">
        <title>Complete sequence of Solibacter usitatus Ellin6076.</title>
        <authorList>
            <consortium name="US DOE Joint Genome Institute"/>
            <person name="Copeland A."/>
            <person name="Lucas S."/>
            <person name="Lapidus A."/>
            <person name="Barry K."/>
            <person name="Detter J.C."/>
            <person name="Glavina del Rio T."/>
            <person name="Hammon N."/>
            <person name="Israni S."/>
            <person name="Dalin E."/>
            <person name="Tice H."/>
            <person name="Pitluck S."/>
            <person name="Thompson L.S."/>
            <person name="Brettin T."/>
            <person name="Bruce D."/>
            <person name="Han C."/>
            <person name="Tapia R."/>
            <person name="Gilna P."/>
            <person name="Schmutz J."/>
            <person name="Larimer F."/>
            <person name="Land M."/>
            <person name="Hauser L."/>
            <person name="Kyrpides N."/>
            <person name="Mikhailova N."/>
            <person name="Janssen P.H."/>
            <person name="Kuske C.R."/>
            <person name="Richardson P."/>
        </authorList>
    </citation>
    <scope>NUCLEOTIDE SEQUENCE</scope>
    <source>
        <strain evidence="2">Ellin6076</strain>
    </source>
</reference>
<protein>
    <submittedName>
        <fullName evidence="2">Uncharacterized protein</fullName>
    </submittedName>
</protein>
<gene>
    <name evidence="2" type="ordered locus">Acid_4665</name>
</gene>
<dbReference type="EMBL" id="CP000473">
    <property type="protein sequence ID" value="ABJ85624.1"/>
    <property type="molecule type" value="Genomic_DNA"/>
</dbReference>
<sequence length="324" mass="33719" precursor="true">MLKISLRVQGRAIAVLFAASLSAQTPSWTLPASGYVYDSISRTIRPVVGFLGSSYAGPPVQAGLAWASVAPGGHAALIVQQDRLWWLQDLSSSNLPPVGIDGVDSTALDCRWSADASTSTVLSSGSATLTWLSGSQVTNRLDLSTVQAGVWTMLAADSKANSVLLASNADGVWTLWLLSPNGQPSNLGTAQHPVSAAFAQRSSAVYIAEADVPRVSRIQWADGSPARSVLGTDDGIQSLAGLALSGDDQTLFAADPLAKVMRTYDLSSGTPAPVLPLTENPGALLPAGSSQFLVNSRERPDAPLLLLDVSGAPKVWFVPMGEGQ</sequence>
<dbReference type="InParanoid" id="Q01XJ1"/>
<evidence type="ECO:0000313" key="2">
    <source>
        <dbReference type="EMBL" id="ABJ85624.1"/>
    </source>
</evidence>
<dbReference type="AlphaFoldDB" id="Q01XJ1"/>
<proteinExistence type="predicted"/>
<keyword evidence="1" id="KW-0732">Signal</keyword>
<dbReference type="STRING" id="234267.Acid_4665"/>
<organism evidence="2">
    <name type="scientific">Solibacter usitatus (strain Ellin6076)</name>
    <dbReference type="NCBI Taxonomy" id="234267"/>
    <lineage>
        <taxon>Bacteria</taxon>
        <taxon>Pseudomonadati</taxon>
        <taxon>Acidobacteriota</taxon>
        <taxon>Terriglobia</taxon>
        <taxon>Bryobacterales</taxon>
        <taxon>Solibacteraceae</taxon>
        <taxon>Candidatus Solibacter</taxon>
    </lineage>
</organism>
<dbReference type="SUPFAM" id="SSF50956">
    <property type="entry name" value="Thermostable phytase (3-phytase)"/>
    <property type="match status" value="1"/>
</dbReference>
<name>Q01XJ1_SOLUE</name>
<evidence type="ECO:0000256" key="1">
    <source>
        <dbReference type="SAM" id="SignalP"/>
    </source>
</evidence>
<dbReference type="HOGENOM" id="CLU_896876_0_0_0"/>
<feature type="chain" id="PRO_5004162853" evidence="1">
    <location>
        <begin position="24"/>
        <end position="324"/>
    </location>
</feature>
<accession>Q01XJ1</accession>